<keyword evidence="9" id="KW-1185">Reference proteome</keyword>
<dbReference type="Gene3D" id="1.20.1090.10">
    <property type="entry name" value="Dehydroquinate synthase-like - alpha domain"/>
    <property type="match status" value="1"/>
</dbReference>
<evidence type="ECO:0000256" key="4">
    <source>
        <dbReference type="ARBA" id="ARBA00023027"/>
    </source>
</evidence>
<accession>A0A062VGD9</accession>
<comment type="catalytic activity">
    <reaction evidence="5">
        <text>a primary alcohol + NAD(+) = an aldehyde + NADH + H(+)</text>
        <dbReference type="Rhea" id="RHEA:10736"/>
        <dbReference type="ChEBI" id="CHEBI:15378"/>
        <dbReference type="ChEBI" id="CHEBI:15734"/>
        <dbReference type="ChEBI" id="CHEBI:17478"/>
        <dbReference type="ChEBI" id="CHEBI:57540"/>
        <dbReference type="ChEBI" id="CHEBI:57945"/>
        <dbReference type="EC" id="1.1.1.1"/>
    </reaction>
</comment>
<keyword evidence="4" id="KW-0520">NAD</keyword>
<dbReference type="GO" id="GO:0004022">
    <property type="term" value="F:alcohol dehydrogenase (NAD+) activity"/>
    <property type="evidence" value="ECO:0007669"/>
    <property type="project" value="UniProtKB-EC"/>
</dbReference>
<dbReference type="PROSITE" id="PS00913">
    <property type="entry name" value="ADH_IRON_1"/>
    <property type="match status" value="1"/>
</dbReference>
<dbReference type="InterPro" id="IPR018211">
    <property type="entry name" value="ADH_Fe_CS"/>
</dbReference>
<dbReference type="Pfam" id="PF00465">
    <property type="entry name" value="Fe-ADH"/>
    <property type="match status" value="1"/>
</dbReference>
<feature type="domain" description="Fe-containing alcohol dehydrogenase-like C-terminal" evidence="7">
    <location>
        <begin position="199"/>
        <end position="388"/>
    </location>
</feature>
<comment type="similarity">
    <text evidence="2">Belongs to the iron-containing alcohol dehydrogenase family.</text>
</comment>
<proteinExistence type="inferred from homology"/>
<name>A0A062VGD9_9PROT</name>
<dbReference type="PANTHER" id="PTHR11496:SF102">
    <property type="entry name" value="ALCOHOL DEHYDROGENASE 4"/>
    <property type="match status" value="1"/>
</dbReference>
<comment type="caution">
    <text evidence="8">The sequence shown here is derived from an EMBL/GenBank/DDBJ whole genome shotgun (WGS) entry which is preliminary data.</text>
</comment>
<dbReference type="Proteomes" id="UP000027100">
    <property type="component" value="Unassembled WGS sequence"/>
</dbReference>
<dbReference type="eggNOG" id="COG1454">
    <property type="taxonomic scope" value="Bacteria"/>
</dbReference>
<keyword evidence="3" id="KW-0560">Oxidoreductase</keyword>
<evidence type="ECO:0000313" key="9">
    <source>
        <dbReference type="Proteomes" id="UP000027100"/>
    </source>
</evidence>
<evidence type="ECO:0000256" key="3">
    <source>
        <dbReference type="ARBA" id="ARBA00023002"/>
    </source>
</evidence>
<reference evidence="8 9" key="1">
    <citation type="journal article" date="2014" name="Antonie Van Leeuwenhoek">
        <title>Hyphomonas beringensis sp. nov. and Hyphomonas chukchiensis sp. nov., isolated from surface seawater of the Bering Sea and Chukchi Sea.</title>
        <authorList>
            <person name="Li C."/>
            <person name="Lai Q."/>
            <person name="Li G."/>
            <person name="Dong C."/>
            <person name="Wang J."/>
            <person name="Liao Y."/>
            <person name="Shao Z."/>
        </authorList>
    </citation>
    <scope>NUCLEOTIDE SEQUENCE [LARGE SCALE GENOMIC DNA]</scope>
    <source>
        <strain evidence="8 9">PS728</strain>
    </source>
</reference>
<comment type="cofactor">
    <cofactor evidence="1">
        <name>Fe cation</name>
        <dbReference type="ChEBI" id="CHEBI:24875"/>
    </cofactor>
</comment>
<dbReference type="InterPro" id="IPR056798">
    <property type="entry name" value="ADH_Fe_C"/>
</dbReference>
<evidence type="ECO:0000259" key="6">
    <source>
        <dbReference type="Pfam" id="PF00465"/>
    </source>
</evidence>
<gene>
    <name evidence="8" type="ORF">HPO_10055</name>
</gene>
<evidence type="ECO:0000256" key="2">
    <source>
        <dbReference type="ARBA" id="ARBA00007358"/>
    </source>
</evidence>
<dbReference type="AlphaFoldDB" id="A0A062VGD9"/>
<protein>
    <submittedName>
        <fullName evidence="8">4-hydroxybutyrate dehydrogenase</fullName>
    </submittedName>
</protein>
<dbReference type="InterPro" id="IPR001670">
    <property type="entry name" value="ADH_Fe/GldA"/>
</dbReference>
<organism evidence="8 9">
    <name type="scientific">Hyphomonas polymorpha PS728</name>
    <dbReference type="NCBI Taxonomy" id="1280954"/>
    <lineage>
        <taxon>Bacteria</taxon>
        <taxon>Pseudomonadati</taxon>
        <taxon>Pseudomonadota</taxon>
        <taxon>Alphaproteobacteria</taxon>
        <taxon>Hyphomonadales</taxon>
        <taxon>Hyphomonadaceae</taxon>
        <taxon>Hyphomonas</taxon>
    </lineage>
</organism>
<dbReference type="PANTHER" id="PTHR11496">
    <property type="entry name" value="ALCOHOL DEHYDROGENASE"/>
    <property type="match status" value="1"/>
</dbReference>
<dbReference type="SUPFAM" id="SSF56796">
    <property type="entry name" value="Dehydroquinate synthase-like"/>
    <property type="match status" value="1"/>
</dbReference>
<dbReference type="InterPro" id="IPR039697">
    <property type="entry name" value="Alcohol_dehydrogenase_Fe"/>
</dbReference>
<feature type="domain" description="Alcohol dehydrogenase iron-type/glycerol dehydrogenase GldA" evidence="6">
    <location>
        <begin position="21"/>
        <end position="188"/>
    </location>
</feature>
<dbReference type="PATRIC" id="fig|1280954.3.peg.2036"/>
<evidence type="ECO:0000256" key="5">
    <source>
        <dbReference type="ARBA" id="ARBA00049243"/>
    </source>
</evidence>
<dbReference type="STRING" id="1280954.HPO_10055"/>
<evidence type="ECO:0000259" key="7">
    <source>
        <dbReference type="Pfam" id="PF25137"/>
    </source>
</evidence>
<evidence type="ECO:0000313" key="8">
    <source>
        <dbReference type="EMBL" id="KCZ98548.1"/>
    </source>
</evidence>
<dbReference type="CDD" id="cd14861">
    <property type="entry name" value="Fe-ADH-like"/>
    <property type="match status" value="1"/>
</dbReference>
<dbReference type="Pfam" id="PF25137">
    <property type="entry name" value="ADH_Fe_C"/>
    <property type="match status" value="1"/>
</dbReference>
<dbReference type="Gene3D" id="3.40.50.1970">
    <property type="match status" value="1"/>
</dbReference>
<dbReference type="FunFam" id="3.40.50.1970:FF:000003">
    <property type="entry name" value="Alcohol dehydrogenase, iron-containing"/>
    <property type="match status" value="1"/>
</dbReference>
<dbReference type="EMBL" id="ARYM01000010">
    <property type="protein sequence ID" value="KCZ98548.1"/>
    <property type="molecule type" value="Genomic_DNA"/>
</dbReference>
<sequence>MGTWRVFRLLELPMPVMNFLTQCVFDSGALKQLSKLAKARGITRPFIVTDAGIKASGILAKVEDALDVAPAGVFAETVPNPTEAQTKIATALYKESGADGIIAVGGGSSMDHAKAIGLMASHEGPLENFAAIVGGSKLVGKIPPLIAIPTTAGTGSEVSIGMVIIMENGRKETFASPNLIPLVALCDPDLTIGLPAGLTAATGMDALTHCIEAVLTPAINPPAEAIGYDGAHRAFGMGMLKRAVKDGSDEEARWHMMMASYEGALAFVKGLGGVHALSHAAGRLHEKKLHHGTLNAVFLPHILRFHNGAADEKYARLRQAMGLKAGADLADAIQDLNNAIGIPPTLSAMGLTASDGPGIVEYALVDLAHAGNPRAMSADDYAAVYEIALG</sequence>
<evidence type="ECO:0000256" key="1">
    <source>
        <dbReference type="ARBA" id="ARBA00001962"/>
    </source>
</evidence>
<dbReference type="GO" id="GO:0046872">
    <property type="term" value="F:metal ion binding"/>
    <property type="evidence" value="ECO:0007669"/>
    <property type="project" value="InterPro"/>
</dbReference>